<organism evidence="1 2">
    <name type="scientific">Glaciimonas immobilis</name>
    <dbReference type="NCBI Taxonomy" id="728004"/>
    <lineage>
        <taxon>Bacteria</taxon>
        <taxon>Pseudomonadati</taxon>
        <taxon>Pseudomonadota</taxon>
        <taxon>Betaproteobacteria</taxon>
        <taxon>Burkholderiales</taxon>
        <taxon>Oxalobacteraceae</taxon>
        <taxon>Glaciimonas</taxon>
    </lineage>
</organism>
<evidence type="ECO:0000313" key="2">
    <source>
        <dbReference type="Proteomes" id="UP000571084"/>
    </source>
</evidence>
<name>A0A840RKM3_9BURK</name>
<protein>
    <submittedName>
        <fullName evidence="1">Uncharacterized protein</fullName>
    </submittedName>
</protein>
<evidence type="ECO:0000313" key="1">
    <source>
        <dbReference type="EMBL" id="MBB5198777.1"/>
    </source>
</evidence>
<dbReference type="AlphaFoldDB" id="A0A840RKM3"/>
<comment type="caution">
    <text evidence="1">The sequence shown here is derived from an EMBL/GenBank/DDBJ whole genome shotgun (WGS) entry which is preliminary data.</text>
</comment>
<keyword evidence="2" id="KW-1185">Reference proteome</keyword>
<dbReference type="EMBL" id="JACHHQ010000001">
    <property type="protein sequence ID" value="MBB5198777.1"/>
    <property type="molecule type" value="Genomic_DNA"/>
</dbReference>
<accession>A0A840RKM3</accession>
<proteinExistence type="predicted"/>
<dbReference type="Proteomes" id="UP000571084">
    <property type="component" value="Unassembled WGS sequence"/>
</dbReference>
<reference evidence="1 2" key="1">
    <citation type="submission" date="2020-08" db="EMBL/GenBank/DDBJ databases">
        <title>Genomic Encyclopedia of Type Strains, Phase IV (KMG-IV): sequencing the most valuable type-strain genomes for metagenomic binning, comparative biology and taxonomic classification.</title>
        <authorList>
            <person name="Goeker M."/>
        </authorList>
    </citation>
    <scope>NUCLEOTIDE SEQUENCE [LARGE SCALE GENOMIC DNA]</scope>
    <source>
        <strain evidence="1 2">DSM 23240</strain>
    </source>
</reference>
<sequence length="41" mass="4332">MLLLVAVMLLTLQVLPVAAVLPLSIILSVVADEGEQVLSIF</sequence>
<gene>
    <name evidence="1" type="ORF">HNR39_000587</name>
</gene>